<dbReference type="GO" id="GO:0072583">
    <property type="term" value="P:clathrin-dependent endocytosis"/>
    <property type="evidence" value="ECO:0007669"/>
    <property type="project" value="InterPro"/>
</dbReference>
<dbReference type="Proteomes" id="UP000734854">
    <property type="component" value="Unassembled WGS sequence"/>
</dbReference>
<proteinExistence type="predicted"/>
<dbReference type="SMART" id="SM00273">
    <property type="entry name" value="ENTH"/>
    <property type="match status" value="1"/>
</dbReference>
<dbReference type="GO" id="GO:0032050">
    <property type="term" value="F:clathrin heavy chain binding"/>
    <property type="evidence" value="ECO:0007669"/>
    <property type="project" value="TreeGrafter"/>
</dbReference>
<dbReference type="GO" id="GO:0005546">
    <property type="term" value="F:phosphatidylinositol-4,5-bisphosphate binding"/>
    <property type="evidence" value="ECO:0007669"/>
    <property type="project" value="TreeGrafter"/>
</dbReference>
<dbReference type="GO" id="GO:0005545">
    <property type="term" value="F:1-phosphatidylinositol binding"/>
    <property type="evidence" value="ECO:0007669"/>
    <property type="project" value="TreeGrafter"/>
</dbReference>
<dbReference type="InterPro" id="IPR045192">
    <property type="entry name" value="AP180-like"/>
</dbReference>
<dbReference type="GO" id="GO:0048268">
    <property type="term" value="P:clathrin coat assembly"/>
    <property type="evidence" value="ECO:0007669"/>
    <property type="project" value="InterPro"/>
</dbReference>
<sequence length="398" mass="43497">MTSSPARLWWRRVMGTVKDKWSVYLVKTVGGRHYLRRRPEVDAAVIRATSHDEMSVDYKSAGRVFTWARAAPSSLMAPLMWAVGRRASRTRSWPVALKCLLLAHGLLLCSDDAPPSARVGRLPFDLSDFRDRSSASPGFSAFVRAYFNFLDHRSLFSSLGSAASPSPAADLEDGDDDLEGLKRLQVLLDLLMQIQPYADSMAVGLVLEAMDCVVIEIFEVYSGICSGIARFLVGVHGSNSGDVDKRVKRRRAMGIRILRRAAAQSAQLSSYFDLCRSLGVLNAADLPRVEGIPEKDMNDIEALMLGGAPAANTAAFTSAAEKQEEEEEEGKRARAALDSATMISRKWVVFDDEGNVGNTTLLRSPEKSGQPVETLWSLTAKPGPAMGPLQYGNLIDLS</sequence>
<keyword evidence="5" id="KW-1185">Reference proteome</keyword>
<dbReference type="GO" id="GO:0000149">
    <property type="term" value="F:SNARE binding"/>
    <property type="evidence" value="ECO:0007669"/>
    <property type="project" value="TreeGrafter"/>
</dbReference>
<evidence type="ECO:0000313" key="4">
    <source>
        <dbReference type="EMBL" id="KAG6498558.1"/>
    </source>
</evidence>
<dbReference type="InterPro" id="IPR048050">
    <property type="entry name" value="ANTH_N_plant"/>
</dbReference>
<reference evidence="4 5" key="1">
    <citation type="submission" date="2020-08" db="EMBL/GenBank/DDBJ databases">
        <title>Plant Genome Project.</title>
        <authorList>
            <person name="Zhang R.-G."/>
        </authorList>
    </citation>
    <scope>NUCLEOTIDE SEQUENCE [LARGE SCALE GENOMIC DNA]</scope>
    <source>
        <tissue evidence="4">Rhizome</tissue>
    </source>
</reference>
<comment type="subcellular location">
    <subcellularLocation>
        <location evidence="1">Endomembrane system</location>
    </subcellularLocation>
</comment>
<dbReference type="InterPro" id="IPR013809">
    <property type="entry name" value="ENTH"/>
</dbReference>
<evidence type="ECO:0000256" key="1">
    <source>
        <dbReference type="ARBA" id="ARBA00004308"/>
    </source>
</evidence>
<dbReference type="AlphaFoldDB" id="A0A8J5G096"/>
<dbReference type="GO" id="GO:0005905">
    <property type="term" value="C:clathrin-coated pit"/>
    <property type="evidence" value="ECO:0007669"/>
    <property type="project" value="TreeGrafter"/>
</dbReference>
<comment type="caution">
    <text evidence="4">The sequence shown here is derived from an EMBL/GenBank/DDBJ whole genome shotgun (WGS) entry which is preliminary data.</text>
</comment>
<evidence type="ECO:0000256" key="2">
    <source>
        <dbReference type="ARBA" id="ARBA00023136"/>
    </source>
</evidence>
<keyword evidence="2" id="KW-0472">Membrane</keyword>
<evidence type="ECO:0000259" key="3">
    <source>
        <dbReference type="PROSITE" id="PS50942"/>
    </source>
</evidence>
<accession>A0A8J5G096</accession>
<evidence type="ECO:0000313" key="5">
    <source>
        <dbReference type="Proteomes" id="UP000734854"/>
    </source>
</evidence>
<dbReference type="PANTHER" id="PTHR22951:SF19">
    <property type="entry name" value="OS08G0467300 PROTEIN"/>
    <property type="match status" value="1"/>
</dbReference>
<dbReference type="OrthoDB" id="682511at2759"/>
<feature type="domain" description="ENTH" evidence="3">
    <location>
        <begin position="33"/>
        <end position="164"/>
    </location>
</feature>
<dbReference type="CDD" id="cd16987">
    <property type="entry name" value="ANTH_N_AP180_plant"/>
    <property type="match status" value="1"/>
</dbReference>
<dbReference type="PROSITE" id="PS50942">
    <property type="entry name" value="ENTH"/>
    <property type="match status" value="1"/>
</dbReference>
<name>A0A8J5G096_ZINOF</name>
<gene>
    <name evidence="4" type="ORF">ZIOFF_038278</name>
</gene>
<dbReference type="EMBL" id="JACMSC010000011">
    <property type="protein sequence ID" value="KAG6498558.1"/>
    <property type="molecule type" value="Genomic_DNA"/>
</dbReference>
<dbReference type="InterPro" id="IPR011417">
    <property type="entry name" value="ANTH_dom"/>
</dbReference>
<dbReference type="Pfam" id="PF07651">
    <property type="entry name" value="ANTH"/>
    <property type="match status" value="1"/>
</dbReference>
<organism evidence="4 5">
    <name type="scientific">Zingiber officinale</name>
    <name type="common">Ginger</name>
    <name type="synonym">Amomum zingiber</name>
    <dbReference type="NCBI Taxonomy" id="94328"/>
    <lineage>
        <taxon>Eukaryota</taxon>
        <taxon>Viridiplantae</taxon>
        <taxon>Streptophyta</taxon>
        <taxon>Embryophyta</taxon>
        <taxon>Tracheophyta</taxon>
        <taxon>Spermatophyta</taxon>
        <taxon>Magnoliopsida</taxon>
        <taxon>Liliopsida</taxon>
        <taxon>Zingiberales</taxon>
        <taxon>Zingiberaceae</taxon>
        <taxon>Zingiber</taxon>
    </lineage>
</organism>
<protein>
    <recommendedName>
        <fullName evidence="3">ENTH domain-containing protein</fullName>
    </recommendedName>
</protein>
<dbReference type="GO" id="GO:0006900">
    <property type="term" value="P:vesicle budding from membrane"/>
    <property type="evidence" value="ECO:0007669"/>
    <property type="project" value="TreeGrafter"/>
</dbReference>
<dbReference type="PANTHER" id="PTHR22951">
    <property type="entry name" value="CLATHRIN ASSEMBLY PROTEIN"/>
    <property type="match status" value="1"/>
</dbReference>
<dbReference type="GO" id="GO:0030136">
    <property type="term" value="C:clathrin-coated vesicle"/>
    <property type="evidence" value="ECO:0007669"/>
    <property type="project" value="TreeGrafter"/>
</dbReference>